<evidence type="ECO:0000256" key="20">
    <source>
        <dbReference type="ARBA" id="ARBA00047899"/>
    </source>
</evidence>
<evidence type="ECO:0000256" key="2">
    <source>
        <dbReference type="ARBA" id="ARBA00004479"/>
    </source>
</evidence>
<evidence type="ECO:0000256" key="3">
    <source>
        <dbReference type="ARBA" id="ARBA00012513"/>
    </source>
</evidence>
<dbReference type="InterPro" id="IPR011009">
    <property type="entry name" value="Kinase-like_dom_sf"/>
</dbReference>
<dbReference type="FunFam" id="3.80.10.10:FF:000177">
    <property type="entry name" value="Leucine-rich repeat receptor-like serine/threonine-protein kinase At1g17230"/>
    <property type="match status" value="1"/>
</dbReference>
<feature type="domain" description="Protein kinase" evidence="23">
    <location>
        <begin position="430"/>
        <end position="799"/>
    </location>
</feature>
<keyword evidence="4" id="KW-0134">Cell wall</keyword>
<dbReference type="FunFam" id="3.80.10.10:FF:000233">
    <property type="entry name" value="Leucine-rich repeat receptor-like protein kinase TDR"/>
    <property type="match status" value="1"/>
</dbReference>
<dbReference type="GO" id="GO:0005524">
    <property type="term" value="F:ATP binding"/>
    <property type="evidence" value="ECO:0007669"/>
    <property type="project" value="UniProtKB-KW"/>
</dbReference>
<dbReference type="InterPro" id="IPR001611">
    <property type="entry name" value="Leu-rich_rpt"/>
</dbReference>
<protein>
    <recommendedName>
        <fullName evidence="3">non-specific serine/threonine protein kinase</fullName>
        <ecNumber evidence="3">2.7.11.1</ecNumber>
    </recommendedName>
</protein>
<evidence type="ECO:0000256" key="11">
    <source>
        <dbReference type="ARBA" id="ARBA00022737"/>
    </source>
</evidence>
<evidence type="ECO:0000256" key="17">
    <source>
        <dbReference type="ARBA" id="ARBA00023170"/>
    </source>
</evidence>
<evidence type="ECO:0000256" key="8">
    <source>
        <dbReference type="ARBA" id="ARBA00022679"/>
    </source>
</evidence>
<dbReference type="GO" id="GO:0004674">
    <property type="term" value="F:protein serine/threonine kinase activity"/>
    <property type="evidence" value="ECO:0007669"/>
    <property type="project" value="UniProtKB-KW"/>
</dbReference>
<dbReference type="FunFam" id="1.10.510.10:FF:000445">
    <property type="entry name" value="MDIS1-interacting receptor like kinase 2"/>
    <property type="match status" value="1"/>
</dbReference>
<dbReference type="InterPro" id="IPR013210">
    <property type="entry name" value="LRR_N_plant-typ"/>
</dbReference>
<keyword evidence="9 22" id="KW-0812">Transmembrane</keyword>
<dbReference type="PROSITE" id="PS50011">
    <property type="entry name" value="PROTEIN_KINASE_DOM"/>
    <property type="match status" value="2"/>
</dbReference>
<dbReference type="Gene3D" id="3.80.10.10">
    <property type="entry name" value="Ribonuclease Inhibitor"/>
    <property type="match status" value="4"/>
</dbReference>
<keyword evidence="12" id="KW-0547">Nucleotide-binding</keyword>
<dbReference type="Pfam" id="PF00560">
    <property type="entry name" value="LRR_1"/>
    <property type="match status" value="5"/>
</dbReference>
<evidence type="ECO:0000313" key="24">
    <source>
        <dbReference type="EMBL" id="SPD21441.1"/>
    </source>
</evidence>
<dbReference type="FunFam" id="3.30.200.20:FF:000309">
    <property type="entry name" value="Leucine-rich repeat receptor protein kinase MSP1"/>
    <property type="match status" value="2"/>
</dbReference>
<keyword evidence="15 22" id="KW-1133">Transmembrane helix</keyword>
<keyword evidence="16 22" id="KW-0472">Membrane</keyword>
<keyword evidence="14" id="KW-0067">ATP-binding</keyword>
<evidence type="ECO:0000256" key="22">
    <source>
        <dbReference type="SAM" id="Phobius"/>
    </source>
</evidence>
<evidence type="ECO:0000256" key="19">
    <source>
        <dbReference type="ARBA" id="ARBA00038043"/>
    </source>
</evidence>
<keyword evidence="17" id="KW-0675">Receptor</keyword>
<dbReference type="InterPro" id="IPR008266">
    <property type="entry name" value="Tyr_kinase_AS"/>
</dbReference>
<evidence type="ECO:0000256" key="7">
    <source>
        <dbReference type="ARBA" id="ARBA00022614"/>
    </source>
</evidence>
<sequence>MASLFDKRLLLCSFVVVSVSLLHFATFASSSTSSVIAAEALLKWKSSLDNKNKSLFVFMGTLYNLDFSSFPNLLTIDLSRNSLYGTIPDRSIPPEIGMLDNLRVLFLLGNNLSGSIPQEVGTMRSLRVLVLADNFLNGAIPASIGNLSQIPPELGEATNVGVLVLSSNHLTGKIPKELERLKSLLELLLNNNKLSGIIPSEIGMLSVLTHINLAANNLNGLIPKRLGECSRLLFLNLSSNILEGSIPFDIGSLQSLQVLDLSQNLLIGEIPPQLGGMKQLETMNLSHNNLSGSIPSTFDQSTSLTSIDISYNELEGPIPDILIFQKAPIAALQNNRGLCGNAAGLKACPKAIPNPPSKRSNQFLVIILVSLLGTMFIIFIIVGVSLIVFRRVRRKIEDKPREAQNDNLFAIWSYDGKMVYENIIATTEEFDSKYCIGVGGCGSVYKVELPTNQVVAVKKLHSVPDGETSNQKAFTSEIRALTEIRHHNIVKLYGFCSHSQHSLLVYEFLEGGSLMKLLSSEEGVKAFDWNKRANVIKGVANALSYMHHDCSPPIIHRDISSKNVFLDREYEAHNSNFDTARFFKPDLSNWTSLVGTFGYMAPVYVDQLSHNWYCRGDGLVVVLVSLLHFATFVSSTTSSVIAAEALLKWKASLDNKNQSLLSSWVGDRPCKNWVGIACDELELGVTSLNLPSFGLKGTLYNLNFSNFPNLLTIDLSRNSLYGTIPDGIGNLSKLTHLDLAHNKLSGTFTPTIWNLSKLLVFSFYWKSDLGKNSTRDRPNDKSSVPSQLLWETWAIYPVFNLIDNKLSGSLPQEIGMLGNLSYLQLEGNEFSGSLPREIGNLGKLSILVLQYNKLSGSLPPEIGMLDNLRKLFLLENTLSGVIPQEVGTMRSLLVLDLANNFLNGSIPTSIGNLSLLRELYLYNNSISGSIPKELGLLKHLFMVQLQRNNISGPIPASIGKLTALYKLDLFQNELSGSIPNTFENLTQLTILNLSKNKLSGSIPTSFGNLTKLATLFLSENDLSGSIPPEMNNLTSFTNLHLSYNNFTGQLPQHICQDGSLVNFTTINNHFTGPIPKSLKNCTTLYRVRLDGNQLTGNVSEAFGIYPSLNYIDLSGNNLYGELSSNWGQCKNLTSLIISNNNISGRIPPELGKATNVGVLDLSSNHLTGKIPKELEFMKSLLKLLLNDNQLSGNIPSEIGMLSVLTDINLAANNLNGLIPKQLGGCSRLLLLNLSSNILEGSIPFDIGSLQSLQVLDLSQNLLIGEIPPQLGGMKQLETLYLSHNNLSGSIPSTFDQSASLTSIDISYNELEGPIPDIIAFHNASIAALQNNKGLCGNAAGLKACPKAIPNPQSKRSNRFLVIILVSLLGTLLIIFIIVGISFIFFRKVRKIEDKPREAQNDNLFAIWSYDGKMVYENIIDATKEFDSKYCIGVGGCGIVYKVELPTNQVVAVKKLHSLPDGETSNQKAFTSEIRALTEIRHRNIVKLYGFCSHSQHSLLVYEFLEGGSLMKLLNNEEGVKAFDWNKRANVIKGVANALSYMHHDCSPPIIHRDISSKNILLDLEYEAHISDFGTARLLKPDSSNWTSLAGTFGYMAPELAYTMAVNEKYDVYSFGVLTLEIIMGKHPGDLITSLTSSAFTTLNMPLKDVLDQRLSLPMNEAAGEVLSIAKIAIACLHNVPQSRPTMQQVSQKLSTQKLHLPTTLHMITLGEVVDLGGLSGA</sequence>
<evidence type="ECO:0000256" key="18">
    <source>
        <dbReference type="ARBA" id="ARBA00023180"/>
    </source>
</evidence>
<evidence type="ECO:0000256" key="1">
    <source>
        <dbReference type="ARBA" id="ARBA00004191"/>
    </source>
</evidence>
<dbReference type="FunFam" id="3.80.10.10:FF:000400">
    <property type="entry name" value="Nuclear pore complex protein NUP107"/>
    <property type="match status" value="1"/>
</dbReference>
<dbReference type="SMART" id="SM00369">
    <property type="entry name" value="LRR_TYP"/>
    <property type="match status" value="19"/>
</dbReference>
<dbReference type="FunFam" id="3.80.10.10:FF:000383">
    <property type="entry name" value="Leucine-rich repeat receptor protein kinase EMS1"/>
    <property type="match status" value="1"/>
</dbReference>
<keyword evidence="8" id="KW-0808">Transferase</keyword>
<dbReference type="SMART" id="SM00365">
    <property type="entry name" value="LRR_SD22"/>
    <property type="match status" value="6"/>
</dbReference>
<evidence type="ECO:0000256" key="9">
    <source>
        <dbReference type="ARBA" id="ARBA00022692"/>
    </source>
</evidence>
<comment type="catalytic activity">
    <reaction evidence="21">
        <text>L-seryl-[protein] + ATP = O-phospho-L-seryl-[protein] + ADP + H(+)</text>
        <dbReference type="Rhea" id="RHEA:17989"/>
        <dbReference type="Rhea" id="RHEA-COMP:9863"/>
        <dbReference type="Rhea" id="RHEA-COMP:11604"/>
        <dbReference type="ChEBI" id="CHEBI:15378"/>
        <dbReference type="ChEBI" id="CHEBI:29999"/>
        <dbReference type="ChEBI" id="CHEBI:30616"/>
        <dbReference type="ChEBI" id="CHEBI:83421"/>
        <dbReference type="ChEBI" id="CHEBI:456216"/>
        <dbReference type="EC" id="2.7.11.1"/>
    </reaction>
</comment>
<dbReference type="InterPro" id="IPR051420">
    <property type="entry name" value="Ser_Thr_Kinases_DiverseReg"/>
</dbReference>
<dbReference type="EMBL" id="OIVN01005223">
    <property type="protein sequence ID" value="SPD21441.1"/>
    <property type="molecule type" value="Genomic_DNA"/>
</dbReference>
<dbReference type="Gene3D" id="1.10.510.10">
    <property type="entry name" value="Transferase(Phosphotransferase) domain 1"/>
    <property type="match status" value="2"/>
</dbReference>
<dbReference type="PANTHER" id="PTHR48005:SF70">
    <property type="entry name" value="MDIS1-INTERACTING RECEPTOR LIKE KINASE 2-LIKE"/>
    <property type="match status" value="1"/>
</dbReference>
<evidence type="ECO:0000256" key="13">
    <source>
        <dbReference type="ARBA" id="ARBA00022777"/>
    </source>
</evidence>
<keyword evidence="13" id="KW-0418">Kinase</keyword>
<keyword evidence="18" id="KW-0325">Glycoprotein</keyword>
<dbReference type="PRINTS" id="PR00019">
    <property type="entry name" value="LEURICHRPT"/>
</dbReference>
<feature type="transmembrane region" description="Helical" evidence="22">
    <location>
        <begin position="1359"/>
        <end position="1385"/>
    </location>
</feature>
<dbReference type="SUPFAM" id="SSF56112">
    <property type="entry name" value="Protein kinase-like (PK-like)"/>
    <property type="match status" value="2"/>
</dbReference>
<dbReference type="Pfam" id="PF00069">
    <property type="entry name" value="Pkinase"/>
    <property type="match status" value="2"/>
</dbReference>
<feature type="domain" description="Protein kinase" evidence="23">
    <location>
        <begin position="1425"/>
        <end position="1698"/>
    </location>
</feature>
<dbReference type="Gene3D" id="3.30.200.20">
    <property type="entry name" value="Phosphorylase Kinase, domain 1"/>
    <property type="match status" value="2"/>
</dbReference>
<evidence type="ECO:0000256" key="15">
    <source>
        <dbReference type="ARBA" id="ARBA00022989"/>
    </source>
</evidence>
<dbReference type="PROSITE" id="PS51450">
    <property type="entry name" value="LRR"/>
    <property type="match status" value="1"/>
</dbReference>
<keyword evidence="10" id="KW-0732">Signal</keyword>
<dbReference type="Pfam" id="PF08263">
    <property type="entry name" value="LRRNT_2"/>
    <property type="match status" value="2"/>
</dbReference>
<dbReference type="InterPro" id="IPR000719">
    <property type="entry name" value="Prot_kinase_dom"/>
</dbReference>
<evidence type="ECO:0000256" key="5">
    <source>
        <dbReference type="ARBA" id="ARBA00022527"/>
    </source>
</evidence>
<evidence type="ECO:0000256" key="12">
    <source>
        <dbReference type="ARBA" id="ARBA00022741"/>
    </source>
</evidence>
<keyword evidence="11" id="KW-0677">Repeat</keyword>
<keyword evidence="4" id="KW-0964">Secreted</keyword>
<keyword evidence="5" id="KW-0723">Serine/threonine-protein kinase</keyword>
<evidence type="ECO:0000259" key="23">
    <source>
        <dbReference type="PROSITE" id="PS50011"/>
    </source>
</evidence>
<dbReference type="GO" id="GO:0016020">
    <property type="term" value="C:membrane"/>
    <property type="evidence" value="ECO:0007669"/>
    <property type="project" value="UniProtKB-SubCell"/>
</dbReference>
<accession>A0A2N9IC43</accession>
<keyword evidence="7" id="KW-0433">Leucine-rich repeat</keyword>
<comment type="catalytic activity">
    <reaction evidence="20">
        <text>L-threonyl-[protein] + ATP = O-phospho-L-threonyl-[protein] + ADP + H(+)</text>
        <dbReference type="Rhea" id="RHEA:46608"/>
        <dbReference type="Rhea" id="RHEA-COMP:11060"/>
        <dbReference type="Rhea" id="RHEA-COMP:11605"/>
        <dbReference type="ChEBI" id="CHEBI:15378"/>
        <dbReference type="ChEBI" id="CHEBI:30013"/>
        <dbReference type="ChEBI" id="CHEBI:30616"/>
        <dbReference type="ChEBI" id="CHEBI:61977"/>
        <dbReference type="ChEBI" id="CHEBI:456216"/>
        <dbReference type="EC" id="2.7.11.1"/>
    </reaction>
</comment>
<comment type="subcellular location">
    <subcellularLocation>
        <location evidence="2">Membrane</location>
        <topology evidence="2">Single-pass type I membrane protein</topology>
    </subcellularLocation>
    <subcellularLocation>
        <location evidence="1">Secreted</location>
        <location evidence="1">Cell wall</location>
    </subcellularLocation>
</comment>
<dbReference type="InterPro" id="IPR032675">
    <property type="entry name" value="LRR_dom_sf"/>
</dbReference>
<evidence type="ECO:0000256" key="4">
    <source>
        <dbReference type="ARBA" id="ARBA00022512"/>
    </source>
</evidence>
<evidence type="ECO:0000256" key="10">
    <source>
        <dbReference type="ARBA" id="ARBA00022729"/>
    </source>
</evidence>
<dbReference type="SUPFAM" id="SSF52047">
    <property type="entry name" value="RNI-like"/>
    <property type="match status" value="1"/>
</dbReference>
<dbReference type="FunFam" id="3.80.10.10:FF:000784">
    <property type="entry name" value="leucine-rich repeat receptor protein kinase EMS1"/>
    <property type="match status" value="1"/>
</dbReference>
<comment type="similarity">
    <text evidence="19">Belongs to the polygalacturonase-inhibiting protein family.</text>
</comment>
<dbReference type="Pfam" id="PF13855">
    <property type="entry name" value="LRR_8"/>
    <property type="match status" value="3"/>
</dbReference>
<evidence type="ECO:0000256" key="21">
    <source>
        <dbReference type="ARBA" id="ARBA00048679"/>
    </source>
</evidence>
<dbReference type="Pfam" id="PF23598">
    <property type="entry name" value="LRR_14"/>
    <property type="match status" value="1"/>
</dbReference>
<evidence type="ECO:0000256" key="14">
    <source>
        <dbReference type="ARBA" id="ARBA00022840"/>
    </source>
</evidence>
<dbReference type="PANTHER" id="PTHR48005">
    <property type="entry name" value="LEUCINE RICH REPEAT KINASE 2"/>
    <property type="match status" value="1"/>
</dbReference>
<dbReference type="InterPro" id="IPR003591">
    <property type="entry name" value="Leu-rich_rpt_typical-subtyp"/>
</dbReference>
<proteinExistence type="inferred from homology"/>
<evidence type="ECO:0000256" key="6">
    <source>
        <dbReference type="ARBA" id="ARBA00022553"/>
    </source>
</evidence>
<keyword evidence="6" id="KW-0597">Phosphoprotein</keyword>
<name>A0A2N9IC43_FAGSY</name>
<evidence type="ECO:0000256" key="16">
    <source>
        <dbReference type="ARBA" id="ARBA00023136"/>
    </source>
</evidence>
<organism evidence="24">
    <name type="scientific">Fagus sylvatica</name>
    <name type="common">Beechnut</name>
    <dbReference type="NCBI Taxonomy" id="28930"/>
    <lineage>
        <taxon>Eukaryota</taxon>
        <taxon>Viridiplantae</taxon>
        <taxon>Streptophyta</taxon>
        <taxon>Embryophyta</taxon>
        <taxon>Tracheophyta</taxon>
        <taxon>Spermatophyta</taxon>
        <taxon>Magnoliopsida</taxon>
        <taxon>eudicotyledons</taxon>
        <taxon>Gunneridae</taxon>
        <taxon>Pentapetalae</taxon>
        <taxon>rosids</taxon>
        <taxon>fabids</taxon>
        <taxon>Fagales</taxon>
        <taxon>Fagaceae</taxon>
        <taxon>Fagus</taxon>
    </lineage>
</organism>
<dbReference type="SUPFAM" id="SSF52058">
    <property type="entry name" value="L domain-like"/>
    <property type="match status" value="2"/>
</dbReference>
<feature type="transmembrane region" description="Helical" evidence="22">
    <location>
        <begin position="619"/>
        <end position="643"/>
    </location>
</feature>
<dbReference type="EC" id="2.7.11.1" evidence="3"/>
<reference evidence="24" key="1">
    <citation type="submission" date="2018-02" db="EMBL/GenBank/DDBJ databases">
        <authorList>
            <person name="Cohen D.B."/>
            <person name="Kent A.D."/>
        </authorList>
    </citation>
    <scope>NUCLEOTIDE SEQUENCE</scope>
</reference>
<dbReference type="GO" id="GO:0009791">
    <property type="term" value="P:post-embryonic development"/>
    <property type="evidence" value="ECO:0007669"/>
    <property type="project" value="UniProtKB-ARBA"/>
</dbReference>
<dbReference type="InterPro" id="IPR055414">
    <property type="entry name" value="LRR_R13L4/SHOC2-like"/>
</dbReference>
<dbReference type="PROSITE" id="PS00109">
    <property type="entry name" value="PROTEIN_KINASE_TYR"/>
    <property type="match status" value="2"/>
</dbReference>
<gene>
    <name evidence="24" type="ORF">FSB_LOCUS49323</name>
</gene>
<feature type="transmembrane region" description="Helical" evidence="22">
    <location>
        <begin position="363"/>
        <end position="389"/>
    </location>
</feature>